<organism evidence="1 2">
    <name type="scientific">Candidatus Accumulibacter phosphatis</name>
    <dbReference type="NCBI Taxonomy" id="327160"/>
    <lineage>
        <taxon>Bacteria</taxon>
        <taxon>Pseudomonadati</taxon>
        <taxon>Pseudomonadota</taxon>
        <taxon>Betaproteobacteria</taxon>
        <taxon>Candidatus Accumulibacter</taxon>
    </lineage>
</organism>
<dbReference type="Proteomes" id="UP000020077">
    <property type="component" value="Unassembled WGS sequence"/>
</dbReference>
<dbReference type="Gene3D" id="3.40.50.1450">
    <property type="entry name" value="HybD-like"/>
    <property type="match status" value="1"/>
</dbReference>
<keyword evidence="1" id="KW-0378">Hydrolase</keyword>
<gene>
    <name evidence="1" type="ORF">AW09_000159</name>
</gene>
<dbReference type="AlphaFoldDB" id="A0A080MBJ1"/>
<evidence type="ECO:0000313" key="2">
    <source>
        <dbReference type="Proteomes" id="UP000020077"/>
    </source>
</evidence>
<dbReference type="InterPro" id="IPR023430">
    <property type="entry name" value="Pept_HybD-like_dom_sf"/>
</dbReference>
<protein>
    <submittedName>
        <fullName evidence="1">Hydrogenase maturation protease</fullName>
    </submittedName>
</protein>
<dbReference type="PANTHER" id="PTHR30302:SF5">
    <property type="entry name" value="SLR1876 PROTEIN"/>
    <property type="match status" value="1"/>
</dbReference>
<keyword evidence="1" id="KW-0645">Protease</keyword>
<comment type="caution">
    <text evidence="1">The sequence shown here is derived from an EMBL/GenBank/DDBJ whole genome shotgun (WGS) entry which is preliminary data.</text>
</comment>
<reference evidence="1 2" key="1">
    <citation type="submission" date="2014-02" db="EMBL/GenBank/DDBJ databases">
        <title>Expanding our view of genomic diversity in Candidatus Accumulibacter clades.</title>
        <authorList>
            <person name="Skennerton C.T."/>
            <person name="Barr J.J."/>
            <person name="Slater F.R."/>
            <person name="Bond P.L."/>
            <person name="Tyson G.W."/>
        </authorList>
    </citation>
    <scope>NUCLEOTIDE SEQUENCE [LARGE SCALE GENOMIC DNA]</scope>
    <source>
        <strain evidence="2">BA-91</strain>
    </source>
</reference>
<evidence type="ECO:0000313" key="1">
    <source>
        <dbReference type="EMBL" id="KFB74524.1"/>
    </source>
</evidence>
<dbReference type="GO" id="GO:0016485">
    <property type="term" value="P:protein processing"/>
    <property type="evidence" value="ECO:0007669"/>
    <property type="project" value="TreeGrafter"/>
</dbReference>
<dbReference type="InterPro" id="IPR000671">
    <property type="entry name" value="Peptidase_A31"/>
</dbReference>
<dbReference type="CDD" id="cd06066">
    <property type="entry name" value="H2MP_NAD-link-bidir"/>
    <property type="match status" value="1"/>
</dbReference>
<dbReference type="NCBIfam" id="TIGR00072">
    <property type="entry name" value="hydrog_prot"/>
    <property type="match status" value="1"/>
</dbReference>
<dbReference type="EMBL" id="JDVG02000021">
    <property type="protein sequence ID" value="KFB74524.1"/>
    <property type="molecule type" value="Genomic_DNA"/>
</dbReference>
<proteinExistence type="predicted"/>
<name>A0A080MBJ1_9PROT</name>
<dbReference type="PANTHER" id="PTHR30302">
    <property type="entry name" value="HYDROGENASE 1 MATURATION PROTEASE"/>
    <property type="match status" value="1"/>
</dbReference>
<sequence>MSLAPVVILACGNPSRGDDALGPILLDRLQAWLESSGCAGLADDFELIGDFQWQVEHALDLVGRRLALFIDAGQQTHAPFVFRRAQAIDSASPSTHSLPPESVLAVLARINQEAPPPAFVLCVRGQRFELGEGLSTAATRHANAAFELLKELCRAAEVGAWQARESGGE</sequence>
<dbReference type="SUPFAM" id="SSF53163">
    <property type="entry name" value="HybD-like"/>
    <property type="match status" value="1"/>
</dbReference>
<dbReference type="GO" id="GO:0008047">
    <property type="term" value="F:enzyme activator activity"/>
    <property type="evidence" value="ECO:0007669"/>
    <property type="project" value="InterPro"/>
</dbReference>
<dbReference type="GO" id="GO:0004175">
    <property type="term" value="F:endopeptidase activity"/>
    <property type="evidence" value="ECO:0007669"/>
    <property type="project" value="TreeGrafter"/>
</dbReference>
<accession>A0A080MBJ1</accession>